<dbReference type="Proteomes" id="UP000502298">
    <property type="component" value="Chromosome"/>
</dbReference>
<feature type="transmembrane region" description="Helical" evidence="1">
    <location>
        <begin position="19"/>
        <end position="40"/>
    </location>
</feature>
<gene>
    <name evidence="2" type="ORF">HC352_06785</name>
</gene>
<evidence type="ECO:0000313" key="3">
    <source>
        <dbReference type="Proteomes" id="UP000502298"/>
    </source>
</evidence>
<reference evidence="2 3" key="1">
    <citation type="submission" date="2020-03" db="EMBL/GenBank/DDBJ databases">
        <title>Complete genome of Arcanobacterium buesumensis sp. nov. strain 2701.</title>
        <authorList>
            <person name="Borowiak M."/>
            <person name="Alssahen M."/>
            <person name="Laemmler C."/>
            <person name="Malorny B."/>
            <person name="Hassan A."/>
            <person name="Prenger-Berninghoff E."/>
            <person name="Ploetz M."/>
            <person name="Abdulmawjood A."/>
        </authorList>
    </citation>
    <scope>NUCLEOTIDE SEQUENCE [LARGE SCALE GENOMIC DNA]</scope>
    <source>
        <strain evidence="2 3">2701</strain>
    </source>
</reference>
<keyword evidence="1" id="KW-1133">Transmembrane helix</keyword>
<dbReference type="KEGG" id="arca:HC352_06785"/>
<dbReference type="RefSeq" id="WP_168918174.1">
    <property type="nucleotide sequence ID" value="NZ_CP050804.1"/>
</dbReference>
<protein>
    <submittedName>
        <fullName evidence="2">Uncharacterized protein</fullName>
    </submittedName>
</protein>
<proteinExistence type="predicted"/>
<sequence>MNNAFNAQRFSQYLVRAGLAFLIAYLLFSILGPYLVAWGVEADKSGMFIGSIMQFLGTQFQAFTNPIIGILLLTIGLGVKYSIRTTDHKTSHEG</sequence>
<name>A0A6H2EME3_9ACTO</name>
<accession>A0A6H2EME3</accession>
<keyword evidence="1" id="KW-0472">Membrane</keyword>
<feature type="transmembrane region" description="Helical" evidence="1">
    <location>
        <begin position="60"/>
        <end position="79"/>
    </location>
</feature>
<dbReference type="EMBL" id="CP050804">
    <property type="protein sequence ID" value="QJC22243.1"/>
    <property type="molecule type" value="Genomic_DNA"/>
</dbReference>
<keyword evidence="3" id="KW-1185">Reference proteome</keyword>
<dbReference type="AlphaFoldDB" id="A0A6H2EME3"/>
<evidence type="ECO:0000313" key="2">
    <source>
        <dbReference type="EMBL" id="QJC22243.1"/>
    </source>
</evidence>
<evidence type="ECO:0000256" key="1">
    <source>
        <dbReference type="SAM" id="Phobius"/>
    </source>
</evidence>
<organism evidence="2 3">
    <name type="scientific">Arcanobacterium buesumense</name>
    <dbReference type="NCBI Taxonomy" id="2722751"/>
    <lineage>
        <taxon>Bacteria</taxon>
        <taxon>Bacillati</taxon>
        <taxon>Actinomycetota</taxon>
        <taxon>Actinomycetes</taxon>
        <taxon>Actinomycetales</taxon>
        <taxon>Actinomycetaceae</taxon>
        <taxon>Arcanobacterium</taxon>
    </lineage>
</organism>
<keyword evidence="1" id="KW-0812">Transmembrane</keyword>